<evidence type="ECO:0000256" key="10">
    <source>
        <dbReference type="PIRSR" id="PIRSR630616-3"/>
    </source>
</evidence>
<evidence type="ECO:0000256" key="6">
    <source>
        <dbReference type="ARBA" id="ARBA00047899"/>
    </source>
</evidence>
<dbReference type="Proteomes" id="UP000444721">
    <property type="component" value="Unassembled WGS sequence"/>
</dbReference>
<feature type="region of interest" description="Disordered" evidence="14">
    <location>
        <begin position="119"/>
        <end position="150"/>
    </location>
</feature>
<feature type="cross-link" description="Glycyl lysine isopeptide (Lys-Gly) (interchain with G-Cter in SUMO2)" evidence="10">
    <location>
        <position position="305"/>
    </location>
</feature>
<dbReference type="Gene3D" id="1.10.510.10">
    <property type="entry name" value="Transferase(Phosphotransferase) domain 1"/>
    <property type="match status" value="1"/>
</dbReference>
<dbReference type="Gene3D" id="3.30.200.20">
    <property type="entry name" value="Phosphorylase Kinase, domain 1"/>
    <property type="match status" value="1"/>
</dbReference>
<dbReference type="OrthoDB" id="377346at2759"/>
<evidence type="ECO:0000313" key="17">
    <source>
        <dbReference type="Proteomes" id="UP000444721"/>
    </source>
</evidence>
<dbReference type="GO" id="GO:0004674">
    <property type="term" value="F:protein serine/threonine kinase activity"/>
    <property type="evidence" value="ECO:0007669"/>
    <property type="project" value="UniProtKB-KW"/>
</dbReference>
<feature type="binding site" evidence="9">
    <location>
        <position position="321"/>
    </location>
    <ligand>
        <name>ATP</name>
        <dbReference type="ChEBI" id="CHEBI:30616"/>
    </ligand>
</feature>
<evidence type="ECO:0000256" key="11">
    <source>
        <dbReference type="PROSITE-ProRule" id="PRU10141"/>
    </source>
</evidence>
<organism evidence="16 17">
    <name type="scientific">Naegleria fowleri</name>
    <name type="common">Brain eating amoeba</name>
    <dbReference type="NCBI Taxonomy" id="5763"/>
    <lineage>
        <taxon>Eukaryota</taxon>
        <taxon>Discoba</taxon>
        <taxon>Heterolobosea</taxon>
        <taxon>Tetramitia</taxon>
        <taxon>Eutetramitia</taxon>
        <taxon>Vahlkampfiidae</taxon>
        <taxon>Naegleria</taxon>
    </lineage>
</organism>
<dbReference type="InterPro" id="IPR000719">
    <property type="entry name" value="Prot_kinase_dom"/>
</dbReference>
<keyword evidence="17" id="KW-1185">Reference proteome</keyword>
<dbReference type="GeneID" id="68117281"/>
<dbReference type="Pfam" id="PF00069">
    <property type="entry name" value="Pkinase"/>
    <property type="match status" value="1"/>
</dbReference>
<gene>
    <name evidence="16" type="ORF">FDP41_010066</name>
</gene>
<dbReference type="OMA" id="HTWITTH"/>
<comment type="similarity">
    <text evidence="13">Belongs to the protein kinase superfamily. Ser/Thr protein kinase family. Aurora subfamily.</text>
</comment>
<dbReference type="PROSITE" id="PS00108">
    <property type="entry name" value="PROTEIN_KINASE_ST"/>
    <property type="match status" value="1"/>
</dbReference>
<dbReference type="PROSITE" id="PS00107">
    <property type="entry name" value="PROTEIN_KINASE_ATP"/>
    <property type="match status" value="1"/>
</dbReference>
<comment type="caution">
    <text evidence="16">The sequence shown here is derived from an EMBL/GenBank/DDBJ whole genome shotgun (WGS) entry which is preliminary data.</text>
</comment>
<feature type="binding site" evidence="9">
    <location>
        <position position="190"/>
    </location>
    <ligand>
        <name>ATP</name>
        <dbReference type="ChEBI" id="CHEBI:30616"/>
    </ligand>
</feature>
<evidence type="ECO:0000259" key="15">
    <source>
        <dbReference type="PROSITE" id="PS50011"/>
    </source>
</evidence>
<keyword evidence="5 9" id="KW-0067">ATP-binding</keyword>
<proteinExistence type="inferred from homology"/>
<keyword evidence="3 9" id="KW-0547">Nucleotide-binding</keyword>
<protein>
    <recommendedName>
        <fullName evidence="13">Aurora kinase</fullName>
        <ecNumber evidence="13">2.7.11.1</ecNumber>
    </recommendedName>
</protein>
<dbReference type="InterPro" id="IPR017441">
    <property type="entry name" value="Protein_kinase_ATP_BS"/>
</dbReference>
<evidence type="ECO:0000256" key="3">
    <source>
        <dbReference type="ARBA" id="ARBA00022741"/>
    </source>
</evidence>
<keyword evidence="4 13" id="KW-0418">Kinase</keyword>
<keyword evidence="1 12" id="KW-0723">Serine/threonine-protein kinase</keyword>
<dbReference type="VEuPathDB" id="AmoebaDB:NfTy_082220"/>
<dbReference type="FunFam" id="1.10.510.10:FF:000235">
    <property type="entry name" value="Serine/threonine-protein kinase ark1"/>
    <property type="match status" value="1"/>
</dbReference>
<evidence type="ECO:0000256" key="12">
    <source>
        <dbReference type="RuleBase" id="RU000304"/>
    </source>
</evidence>
<comment type="catalytic activity">
    <reaction evidence="6 13">
        <text>L-threonyl-[protein] + ATP = O-phospho-L-threonyl-[protein] + ADP + H(+)</text>
        <dbReference type="Rhea" id="RHEA:46608"/>
        <dbReference type="Rhea" id="RHEA-COMP:11060"/>
        <dbReference type="Rhea" id="RHEA-COMP:11605"/>
        <dbReference type="ChEBI" id="CHEBI:15378"/>
        <dbReference type="ChEBI" id="CHEBI:30013"/>
        <dbReference type="ChEBI" id="CHEBI:30616"/>
        <dbReference type="ChEBI" id="CHEBI:61977"/>
        <dbReference type="ChEBI" id="CHEBI:456216"/>
        <dbReference type="EC" id="2.7.11.1"/>
    </reaction>
</comment>
<evidence type="ECO:0000256" key="9">
    <source>
        <dbReference type="PIRSR" id="PIRSR630616-2"/>
    </source>
</evidence>
<evidence type="ECO:0000256" key="13">
    <source>
        <dbReference type="RuleBase" id="RU367134"/>
    </source>
</evidence>
<dbReference type="SUPFAM" id="SSF56112">
    <property type="entry name" value="Protein kinase-like (PK-like)"/>
    <property type="match status" value="1"/>
</dbReference>
<dbReference type="EMBL" id="VFQX01000074">
    <property type="protein sequence ID" value="KAF0971843.1"/>
    <property type="molecule type" value="Genomic_DNA"/>
</dbReference>
<feature type="region of interest" description="Disordered" evidence="14">
    <location>
        <begin position="1"/>
        <end position="45"/>
    </location>
</feature>
<feature type="binding site" evidence="9">
    <location>
        <begin position="307"/>
        <end position="308"/>
    </location>
    <ligand>
        <name>ATP</name>
        <dbReference type="ChEBI" id="CHEBI:30616"/>
    </ligand>
</feature>
<feature type="compositionally biased region" description="Polar residues" evidence="14">
    <location>
        <begin position="125"/>
        <end position="138"/>
    </location>
</feature>
<evidence type="ECO:0000256" key="1">
    <source>
        <dbReference type="ARBA" id="ARBA00022527"/>
    </source>
</evidence>
<evidence type="ECO:0000256" key="4">
    <source>
        <dbReference type="ARBA" id="ARBA00022777"/>
    </source>
</evidence>
<dbReference type="GO" id="GO:0005524">
    <property type="term" value="F:ATP binding"/>
    <property type="evidence" value="ECO:0007669"/>
    <property type="project" value="UniProtKB-UniRule"/>
</dbReference>
<evidence type="ECO:0000256" key="5">
    <source>
        <dbReference type="ARBA" id="ARBA00022840"/>
    </source>
</evidence>
<dbReference type="VEuPathDB" id="AmoebaDB:FDP41_010066"/>
<evidence type="ECO:0000256" key="7">
    <source>
        <dbReference type="ARBA" id="ARBA00048679"/>
    </source>
</evidence>
<feature type="compositionally biased region" description="Low complexity" evidence="14">
    <location>
        <begin position="21"/>
        <end position="40"/>
    </location>
</feature>
<dbReference type="InterPro" id="IPR030616">
    <property type="entry name" value="Aur-like"/>
</dbReference>
<evidence type="ECO:0000256" key="8">
    <source>
        <dbReference type="PIRSR" id="PIRSR630616-1"/>
    </source>
</evidence>
<keyword evidence="2 13" id="KW-0808">Transferase</keyword>
<dbReference type="InterPro" id="IPR011009">
    <property type="entry name" value="Kinase-like_dom_sf"/>
</dbReference>
<dbReference type="FunFam" id="3.30.200.20:FF:000042">
    <property type="entry name" value="Aurora kinase A"/>
    <property type="match status" value="1"/>
</dbReference>
<dbReference type="PANTHER" id="PTHR24350">
    <property type="entry name" value="SERINE/THREONINE-PROTEIN KINASE IAL-RELATED"/>
    <property type="match status" value="1"/>
</dbReference>
<feature type="binding site" evidence="9">
    <location>
        <begin position="258"/>
        <end position="260"/>
    </location>
    <ligand>
        <name>ATP</name>
        <dbReference type="ChEBI" id="CHEBI:30616"/>
    </ligand>
</feature>
<name>A0A6A5AU66_NAEFO</name>
<feature type="compositionally biased region" description="Basic and acidic residues" evidence="14">
    <location>
        <begin position="7"/>
        <end position="16"/>
    </location>
</feature>
<dbReference type="EC" id="2.7.11.1" evidence="13"/>
<dbReference type="RefSeq" id="XP_044556559.1">
    <property type="nucleotide sequence ID" value="XM_044700324.1"/>
</dbReference>
<dbReference type="VEuPathDB" id="AmoebaDB:NF0076970"/>
<comment type="catalytic activity">
    <reaction evidence="7 13">
        <text>L-seryl-[protein] + ATP = O-phospho-L-seryl-[protein] + ADP + H(+)</text>
        <dbReference type="Rhea" id="RHEA:17989"/>
        <dbReference type="Rhea" id="RHEA-COMP:9863"/>
        <dbReference type="Rhea" id="RHEA-COMP:11604"/>
        <dbReference type="ChEBI" id="CHEBI:15378"/>
        <dbReference type="ChEBI" id="CHEBI:29999"/>
        <dbReference type="ChEBI" id="CHEBI:30616"/>
        <dbReference type="ChEBI" id="CHEBI:83421"/>
        <dbReference type="ChEBI" id="CHEBI:456216"/>
        <dbReference type="EC" id="2.7.11.1"/>
    </reaction>
</comment>
<evidence type="ECO:0000256" key="2">
    <source>
        <dbReference type="ARBA" id="ARBA00022679"/>
    </source>
</evidence>
<dbReference type="SMART" id="SM00220">
    <property type="entry name" value="S_TKc"/>
    <property type="match status" value="1"/>
</dbReference>
<dbReference type="AlphaFoldDB" id="A0A6A5AU66"/>
<feature type="domain" description="Protein kinase" evidence="15">
    <location>
        <begin position="180"/>
        <end position="430"/>
    </location>
</feature>
<reference evidence="16 17" key="1">
    <citation type="journal article" date="2019" name="Sci. Rep.">
        <title>Nanopore sequencing improves the draft genome of the human pathogenic amoeba Naegleria fowleri.</title>
        <authorList>
            <person name="Liechti N."/>
            <person name="Schurch N."/>
            <person name="Bruggmann R."/>
            <person name="Wittwer M."/>
        </authorList>
    </citation>
    <scope>NUCLEOTIDE SEQUENCE [LARGE SCALE GENOMIC DNA]</scope>
    <source>
        <strain evidence="16 17">ATCC 30894</strain>
    </source>
</reference>
<evidence type="ECO:0000313" key="16">
    <source>
        <dbReference type="EMBL" id="KAF0971843.1"/>
    </source>
</evidence>
<dbReference type="PROSITE" id="PS50011">
    <property type="entry name" value="PROTEIN_KINASE_DOM"/>
    <property type="match status" value="1"/>
</dbReference>
<evidence type="ECO:0000256" key="14">
    <source>
        <dbReference type="SAM" id="MobiDB-lite"/>
    </source>
</evidence>
<feature type="active site" description="Proton acceptor" evidence="8">
    <location>
        <position position="303"/>
    </location>
</feature>
<feature type="binding site" evidence="9 11">
    <location>
        <position position="209"/>
    </location>
    <ligand>
        <name>ATP</name>
        <dbReference type="ChEBI" id="CHEBI:30616"/>
    </ligand>
</feature>
<dbReference type="InterPro" id="IPR008271">
    <property type="entry name" value="Ser/Thr_kinase_AS"/>
</dbReference>
<dbReference type="CDD" id="cd14007">
    <property type="entry name" value="STKc_Aurora"/>
    <property type="match status" value="1"/>
</dbReference>
<accession>A0A6A5AU66</accession>
<sequence>MNPYEYNSKENTEPQHFHFPTLPSNKTTTTTSSSSLHKPSAIPRVKKTLLLDQQPSQPERKALNNISNQPNLLQASSNSISNSKIINIIPSSSYSIQVIPPTSSRPSSCNPDMMMMEDDQEEHQNSTNSSVNPSQAPTQVPIEDKTTDDDNAMASPSTMPLTNMTSIPQETKKSWKLQDFEIGNYLGKGKFGQVYLAREKRTKYIVALKVLDKEQLKKEGVEHQLRREIEIQSHLRHRNILRLYGYFYDRQKVYLILEYAAGGELYKQLQECKRFSEPEAARYILGLAKALKYCHDRNVIHRDIKPENLLIDSNHEVKIADFGWSVHAPTTRRTTLCGTLDYLPPEMVEGKEHDSTVDLWCLGVLCYEFLVGEPPFMAPTQEETFKRIKHVDLKFPPFVSMDAQDFVSKLLVKDTLQRMTLPELLIHTWITTHCPSHQDNKL</sequence>